<protein>
    <submittedName>
        <fullName evidence="2">Uncharacterized protein</fullName>
    </submittedName>
</protein>
<keyword evidence="1" id="KW-0812">Transmembrane</keyword>
<feature type="non-terminal residue" evidence="2">
    <location>
        <position position="84"/>
    </location>
</feature>
<dbReference type="EMBL" id="FJ774833">
    <property type="protein sequence ID" value="ACY66554.1"/>
    <property type="molecule type" value="mRNA"/>
</dbReference>
<keyword evidence="1" id="KW-0472">Membrane</keyword>
<reference evidence="2" key="1">
    <citation type="submission" date="2009-02" db="EMBL/GenBank/DDBJ databases">
        <title>Construction of SSH cDNA library from hemocytes of Scylla paramamosain LPS-challenged.</title>
        <authorList>
            <person name="Wang K.J."/>
            <person name="Chen F.Y."/>
            <person name="Bo J."/>
            <person name="Ren H.L."/>
        </authorList>
    </citation>
    <scope>NUCLEOTIDE SEQUENCE</scope>
</reference>
<keyword evidence="1" id="KW-1133">Transmembrane helix</keyword>
<accession>D2DSZ4</accession>
<sequence>MVSVSLPMMMLVTIFSSYLSISLIFKTFLMSLMSVEVKEPYLVNEIDWTWRRGGMFSRHIKVRRGGKSSGHHLIASAVHSLTST</sequence>
<evidence type="ECO:0000256" key="1">
    <source>
        <dbReference type="SAM" id="Phobius"/>
    </source>
</evidence>
<feature type="transmembrane region" description="Helical" evidence="1">
    <location>
        <begin position="6"/>
        <end position="25"/>
    </location>
</feature>
<evidence type="ECO:0000313" key="2">
    <source>
        <dbReference type="EMBL" id="ACY66554.1"/>
    </source>
</evidence>
<organism evidence="2">
    <name type="scientific">Scylla paramamosain</name>
    <name type="common">Mud crab</name>
    <dbReference type="NCBI Taxonomy" id="85552"/>
    <lineage>
        <taxon>Eukaryota</taxon>
        <taxon>Metazoa</taxon>
        <taxon>Ecdysozoa</taxon>
        <taxon>Arthropoda</taxon>
        <taxon>Crustacea</taxon>
        <taxon>Multicrustacea</taxon>
        <taxon>Malacostraca</taxon>
        <taxon>Eumalacostraca</taxon>
        <taxon>Eucarida</taxon>
        <taxon>Decapoda</taxon>
        <taxon>Pleocyemata</taxon>
        <taxon>Brachyura</taxon>
        <taxon>Eubrachyura</taxon>
        <taxon>Portunoidea</taxon>
        <taxon>Portunidae</taxon>
        <taxon>Portuninae</taxon>
        <taxon>Scylla</taxon>
    </lineage>
</organism>
<name>D2DSZ4_SCYPA</name>
<dbReference type="AlphaFoldDB" id="D2DSZ4"/>
<proteinExistence type="evidence at transcript level"/>